<evidence type="ECO:0000313" key="3">
    <source>
        <dbReference type="Proteomes" id="UP000829685"/>
    </source>
</evidence>
<proteinExistence type="predicted"/>
<dbReference type="PANTHER" id="PTHR11895:SF170">
    <property type="entry name" value="AMIDASE"/>
    <property type="match status" value="1"/>
</dbReference>
<dbReference type="Gene3D" id="3.90.1300.10">
    <property type="entry name" value="Amidase signature (AS) domain"/>
    <property type="match status" value="1"/>
</dbReference>
<dbReference type="InterPro" id="IPR000120">
    <property type="entry name" value="Amidase"/>
</dbReference>
<feature type="domain" description="Amidase" evidence="1">
    <location>
        <begin position="105"/>
        <end position="522"/>
    </location>
</feature>
<accession>A0A9P9WHE2</accession>
<sequence>MAIVASPSGSRLQPEKVKALLTKAGLSQSEALIDDWCVLLGSFEDSIQDVLKQEDDLPRPNLAKYPRSEIQIPKDATESDKGGWATICIAKSIEPVNSLLDKKKVALKDNIALAGIRCLNGMNPLGREWVPGCDATVATRIMDAGATIVGKATCENACMEPSSDTSWTGIVHNPYADYYACGGSSSGSGRVVATGSADMALGCDQGGSVRIPAAFCGLVGLKPTWGLVPYTGILGLHAEIDHCGPMSRTVRDNALLLEAIAGPDGLDDRQPRSMPTEALQYSNQLDRFMRISEAHLKPLSGFKIGVLKEGFDLPMLDSNVEKAVRSAVADLAALGAEVIDVSIPEHHQICVSWTCTQALAGGRDGLLGQRTGRKELYMTDITGGPGCVSQERFDAWGPGAQNLYMKYLYVVENHGATVNAKASNLIRKQTRAYDAILSSLDALVMPTIPFPATPSFREGEQHGPLERLVRMAGTILNTAPFNATGHPALSVPVGFVPALDNQSIKLPAALQIVGKAFDEMSCFKIAACWERIKDWKSIIVES</sequence>
<dbReference type="InterPro" id="IPR023631">
    <property type="entry name" value="Amidase_dom"/>
</dbReference>
<dbReference type="InterPro" id="IPR036928">
    <property type="entry name" value="AS_sf"/>
</dbReference>
<protein>
    <recommendedName>
        <fullName evidence="1">Amidase domain-containing protein</fullName>
    </recommendedName>
</protein>
<comment type="caution">
    <text evidence="2">The sequence shown here is derived from an EMBL/GenBank/DDBJ whole genome shotgun (WGS) entry which is preliminary data.</text>
</comment>
<dbReference type="Pfam" id="PF01425">
    <property type="entry name" value="Amidase"/>
    <property type="match status" value="1"/>
</dbReference>
<dbReference type="PANTHER" id="PTHR11895">
    <property type="entry name" value="TRANSAMIDASE"/>
    <property type="match status" value="1"/>
</dbReference>
<name>A0A9P9WHE2_9PEZI</name>
<dbReference type="Proteomes" id="UP000829685">
    <property type="component" value="Unassembled WGS sequence"/>
</dbReference>
<dbReference type="AlphaFoldDB" id="A0A9P9WHE2"/>
<keyword evidence="3" id="KW-1185">Reference proteome</keyword>
<evidence type="ECO:0000259" key="1">
    <source>
        <dbReference type="Pfam" id="PF01425"/>
    </source>
</evidence>
<dbReference type="EMBL" id="JAFIMR010000025">
    <property type="protein sequence ID" value="KAI1863529.1"/>
    <property type="molecule type" value="Genomic_DNA"/>
</dbReference>
<organism evidence="2 3">
    <name type="scientific">Neoarthrinium moseri</name>
    <dbReference type="NCBI Taxonomy" id="1658444"/>
    <lineage>
        <taxon>Eukaryota</taxon>
        <taxon>Fungi</taxon>
        <taxon>Dikarya</taxon>
        <taxon>Ascomycota</taxon>
        <taxon>Pezizomycotina</taxon>
        <taxon>Sordariomycetes</taxon>
        <taxon>Xylariomycetidae</taxon>
        <taxon>Amphisphaeriales</taxon>
        <taxon>Apiosporaceae</taxon>
        <taxon>Neoarthrinium</taxon>
    </lineage>
</organism>
<dbReference type="GO" id="GO:0003824">
    <property type="term" value="F:catalytic activity"/>
    <property type="evidence" value="ECO:0007669"/>
    <property type="project" value="InterPro"/>
</dbReference>
<gene>
    <name evidence="2" type="ORF">JX265_008746</name>
</gene>
<evidence type="ECO:0000313" key="2">
    <source>
        <dbReference type="EMBL" id="KAI1863529.1"/>
    </source>
</evidence>
<dbReference type="SUPFAM" id="SSF75304">
    <property type="entry name" value="Amidase signature (AS) enzymes"/>
    <property type="match status" value="1"/>
</dbReference>
<reference evidence="2" key="1">
    <citation type="submission" date="2021-03" db="EMBL/GenBank/DDBJ databases">
        <title>Revisited historic fungal species revealed as producer of novel bioactive compounds through whole genome sequencing and comparative genomics.</title>
        <authorList>
            <person name="Vignolle G.A."/>
            <person name="Hochenegger N."/>
            <person name="Mach R.L."/>
            <person name="Mach-Aigner A.R."/>
            <person name="Javad Rahimi M."/>
            <person name="Salim K.A."/>
            <person name="Chan C.M."/>
            <person name="Lim L.B.L."/>
            <person name="Cai F."/>
            <person name="Druzhinina I.S."/>
            <person name="U'Ren J.M."/>
            <person name="Derntl C."/>
        </authorList>
    </citation>
    <scope>NUCLEOTIDE SEQUENCE</scope>
    <source>
        <strain evidence="2">TUCIM 5799</strain>
    </source>
</reference>